<dbReference type="EMBL" id="AP003754">
    <property type="protein sequence ID" value="BAC83014.1"/>
    <property type="molecule type" value="Genomic_DNA"/>
</dbReference>
<accession>Q7F248</accession>
<reference evidence="3" key="1">
    <citation type="journal article" date="2005" name="Nature">
        <title>The map-based sequence of the rice genome.</title>
        <authorList>
            <consortium name="International rice genome sequencing project (IRGSP)"/>
            <person name="Matsumoto T."/>
            <person name="Wu J."/>
            <person name="Kanamori H."/>
            <person name="Katayose Y."/>
            <person name="Fujisawa M."/>
            <person name="Namiki N."/>
            <person name="Mizuno H."/>
            <person name="Yamamoto K."/>
            <person name="Antonio B.A."/>
            <person name="Baba T."/>
            <person name="Sakata K."/>
            <person name="Nagamura Y."/>
            <person name="Aoki H."/>
            <person name="Arikawa K."/>
            <person name="Arita K."/>
            <person name="Bito T."/>
            <person name="Chiden Y."/>
            <person name="Fujitsuka N."/>
            <person name="Fukunaka R."/>
            <person name="Hamada M."/>
            <person name="Harada C."/>
            <person name="Hayashi A."/>
            <person name="Hijishita S."/>
            <person name="Honda M."/>
            <person name="Hosokawa S."/>
            <person name="Ichikawa Y."/>
            <person name="Idonuma A."/>
            <person name="Iijima M."/>
            <person name="Ikeda M."/>
            <person name="Ikeno M."/>
            <person name="Ito K."/>
            <person name="Ito S."/>
            <person name="Ito T."/>
            <person name="Ito Y."/>
            <person name="Ito Y."/>
            <person name="Iwabuchi A."/>
            <person name="Kamiya K."/>
            <person name="Karasawa W."/>
            <person name="Kurita K."/>
            <person name="Katagiri S."/>
            <person name="Kikuta A."/>
            <person name="Kobayashi H."/>
            <person name="Kobayashi N."/>
            <person name="Machita K."/>
            <person name="Maehara T."/>
            <person name="Masukawa M."/>
            <person name="Mizubayashi T."/>
            <person name="Mukai Y."/>
            <person name="Nagasaki H."/>
            <person name="Nagata Y."/>
            <person name="Naito S."/>
            <person name="Nakashima M."/>
            <person name="Nakama Y."/>
            <person name="Nakamichi Y."/>
            <person name="Nakamura M."/>
            <person name="Meguro A."/>
            <person name="Negishi M."/>
            <person name="Ohta I."/>
            <person name="Ohta T."/>
            <person name="Okamoto M."/>
            <person name="Ono N."/>
            <person name="Saji S."/>
            <person name="Sakaguchi M."/>
            <person name="Sakai K."/>
            <person name="Shibata M."/>
            <person name="Shimokawa T."/>
            <person name="Song J."/>
            <person name="Takazaki Y."/>
            <person name="Terasawa K."/>
            <person name="Tsugane M."/>
            <person name="Tsuji K."/>
            <person name="Ueda S."/>
            <person name="Waki K."/>
            <person name="Yamagata H."/>
            <person name="Yamamoto M."/>
            <person name="Yamamoto S."/>
            <person name="Yamane H."/>
            <person name="Yoshiki S."/>
            <person name="Yoshihara R."/>
            <person name="Yukawa K."/>
            <person name="Zhong H."/>
            <person name="Yano M."/>
            <person name="Yuan Q."/>
            <person name="Ouyang S."/>
            <person name="Liu J."/>
            <person name="Jones K.M."/>
            <person name="Gansberger K."/>
            <person name="Moffat K."/>
            <person name="Hill J."/>
            <person name="Bera J."/>
            <person name="Fadrosh D."/>
            <person name="Jin S."/>
            <person name="Johri S."/>
            <person name="Kim M."/>
            <person name="Overton L."/>
            <person name="Reardon M."/>
            <person name="Tsitrin T."/>
            <person name="Vuong H."/>
            <person name="Weaver B."/>
            <person name="Ciecko A."/>
            <person name="Tallon L."/>
            <person name="Jackson J."/>
            <person name="Pai G."/>
            <person name="Aken S.V."/>
            <person name="Utterback T."/>
            <person name="Reidmuller S."/>
            <person name="Feldblyum T."/>
            <person name="Hsiao J."/>
            <person name="Zismann V."/>
            <person name="Iobst S."/>
            <person name="de Vazeille A.R."/>
            <person name="Buell C.R."/>
            <person name="Ying K."/>
            <person name="Li Y."/>
            <person name="Lu T."/>
            <person name="Huang Y."/>
            <person name="Zhao Q."/>
            <person name="Feng Q."/>
            <person name="Zhang L."/>
            <person name="Zhu J."/>
            <person name="Weng Q."/>
            <person name="Mu J."/>
            <person name="Lu Y."/>
            <person name="Fan D."/>
            <person name="Liu Y."/>
            <person name="Guan J."/>
            <person name="Zhang Y."/>
            <person name="Yu S."/>
            <person name="Liu X."/>
            <person name="Zhang Y."/>
            <person name="Hong G."/>
            <person name="Han B."/>
            <person name="Choisne N."/>
            <person name="Demange N."/>
            <person name="Orjeda G."/>
            <person name="Samain S."/>
            <person name="Cattolico L."/>
            <person name="Pelletier E."/>
            <person name="Couloux A."/>
            <person name="Segurens B."/>
            <person name="Wincker P."/>
            <person name="D'Hont A."/>
            <person name="Scarpelli C."/>
            <person name="Weissenbach J."/>
            <person name="Salanoubat M."/>
            <person name="Quetier F."/>
            <person name="Yu Y."/>
            <person name="Kim H.R."/>
            <person name="Rambo T."/>
            <person name="Currie J."/>
            <person name="Collura K."/>
            <person name="Luo M."/>
            <person name="Yang T."/>
            <person name="Ammiraju J.S.S."/>
            <person name="Engler F."/>
            <person name="Soderlund C."/>
            <person name="Wing R.A."/>
            <person name="Palmer L.E."/>
            <person name="de la Bastide M."/>
            <person name="Spiegel L."/>
            <person name="Nascimento L."/>
            <person name="Zutavern T."/>
            <person name="O'Shaughnessy A."/>
            <person name="Dike S."/>
            <person name="Dedhia N."/>
            <person name="Preston R."/>
            <person name="Balija V."/>
            <person name="McCombie W.R."/>
            <person name="Chow T."/>
            <person name="Chen H."/>
            <person name="Chung M."/>
            <person name="Chen C."/>
            <person name="Shaw J."/>
            <person name="Wu H."/>
            <person name="Hsiao K."/>
            <person name="Chao Y."/>
            <person name="Chu M."/>
            <person name="Cheng C."/>
            <person name="Hour A."/>
            <person name="Lee P."/>
            <person name="Lin S."/>
            <person name="Lin Y."/>
            <person name="Liou J."/>
            <person name="Liu S."/>
            <person name="Hsing Y."/>
            <person name="Raghuvanshi S."/>
            <person name="Mohanty A."/>
            <person name="Bharti A.K."/>
            <person name="Gaur A."/>
            <person name="Gupta V."/>
            <person name="Kumar D."/>
            <person name="Ravi V."/>
            <person name="Vij S."/>
            <person name="Kapur A."/>
            <person name="Khurana P."/>
            <person name="Khurana P."/>
            <person name="Khurana J.P."/>
            <person name="Tyagi A.K."/>
            <person name="Gaikwad K."/>
            <person name="Singh A."/>
            <person name="Dalal V."/>
            <person name="Srivastava S."/>
            <person name="Dixit A."/>
            <person name="Pal A.K."/>
            <person name="Ghazi I.A."/>
            <person name="Yadav M."/>
            <person name="Pandit A."/>
            <person name="Bhargava A."/>
            <person name="Sureshbabu K."/>
            <person name="Batra K."/>
            <person name="Sharma T.R."/>
            <person name="Mohapatra T."/>
            <person name="Singh N.K."/>
            <person name="Messing J."/>
            <person name="Nelson A.B."/>
            <person name="Fuks G."/>
            <person name="Kavchok S."/>
            <person name="Keizer G."/>
            <person name="Linton E."/>
            <person name="Llaca V."/>
            <person name="Song R."/>
            <person name="Tanyolac B."/>
            <person name="Young S."/>
            <person name="Ho-Il K."/>
            <person name="Hahn J.H."/>
            <person name="Sangsakoo G."/>
            <person name="Vanavichit A."/>
            <person name="de Mattos Luiz.A.T."/>
            <person name="Zimmer P.D."/>
            <person name="Malone G."/>
            <person name="Dellagostin O."/>
            <person name="de Oliveira A.C."/>
            <person name="Bevan M."/>
            <person name="Bancroft I."/>
            <person name="Minx P."/>
            <person name="Cordum H."/>
            <person name="Wilson R."/>
            <person name="Cheng Z."/>
            <person name="Jin W."/>
            <person name="Jiang J."/>
            <person name="Leong S.A."/>
            <person name="Iwama H."/>
            <person name="Gojobori T."/>
            <person name="Itoh T."/>
            <person name="Niimura Y."/>
            <person name="Fujii Y."/>
            <person name="Habara T."/>
            <person name="Sakai H."/>
            <person name="Sato Y."/>
            <person name="Wilson G."/>
            <person name="Kumar K."/>
            <person name="McCouch S."/>
            <person name="Juretic N."/>
            <person name="Hoen D."/>
            <person name="Wright S."/>
            <person name="Bruskiewich R."/>
            <person name="Bureau T."/>
            <person name="Miyao A."/>
            <person name="Hirochika H."/>
            <person name="Nishikawa T."/>
            <person name="Kadowaki K."/>
            <person name="Sugiura M."/>
            <person name="Burr B."/>
            <person name="Sasaki T."/>
        </authorList>
    </citation>
    <scope>NUCLEOTIDE SEQUENCE [LARGE SCALE GENOMIC DNA]</scope>
    <source>
        <strain evidence="3">cv. Nipponbare</strain>
    </source>
</reference>
<protein>
    <submittedName>
        <fullName evidence="2">Uncharacterized protein</fullName>
    </submittedName>
</protein>
<organism evidence="2 3">
    <name type="scientific">Oryza sativa subsp. japonica</name>
    <name type="common">Rice</name>
    <dbReference type="NCBI Taxonomy" id="39947"/>
    <lineage>
        <taxon>Eukaryota</taxon>
        <taxon>Viridiplantae</taxon>
        <taxon>Streptophyta</taxon>
        <taxon>Embryophyta</taxon>
        <taxon>Tracheophyta</taxon>
        <taxon>Spermatophyta</taxon>
        <taxon>Magnoliopsida</taxon>
        <taxon>Liliopsida</taxon>
        <taxon>Poales</taxon>
        <taxon>Poaceae</taxon>
        <taxon>BOP clade</taxon>
        <taxon>Oryzoideae</taxon>
        <taxon>Oryzeae</taxon>
        <taxon>Oryzinae</taxon>
        <taxon>Oryza</taxon>
        <taxon>Oryza sativa</taxon>
    </lineage>
</organism>
<feature type="region of interest" description="Disordered" evidence="1">
    <location>
        <begin position="364"/>
        <end position="383"/>
    </location>
</feature>
<dbReference type="PANTHER" id="PTHR47865:SF1">
    <property type="entry name" value="OS08G0106700 PROTEIN"/>
    <property type="match status" value="1"/>
</dbReference>
<reference evidence="3" key="2">
    <citation type="journal article" date="2008" name="Nucleic Acids Res.">
        <title>The rice annotation project database (RAP-DB): 2008 update.</title>
        <authorList>
            <consortium name="The rice annotation project (RAP)"/>
        </authorList>
    </citation>
    <scope>GENOME REANNOTATION</scope>
    <source>
        <strain evidence="3">cv. Nipponbare</strain>
    </source>
</reference>
<dbReference type="InterPro" id="IPR022146">
    <property type="entry name" value="DUF3678"/>
</dbReference>
<name>Q7F248_ORYSJ</name>
<evidence type="ECO:0000313" key="3">
    <source>
        <dbReference type="Proteomes" id="UP000000763"/>
    </source>
</evidence>
<evidence type="ECO:0000256" key="1">
    <source>
        <dbReference type="SAM" id="MobiDB-lite"/>
    </source>
</evidence>
<dbReference type="Proteomes" id="UP000000763">
    <property type="component" value="Chromosome 7"/>
</dbReference>
<evidence type="ECO:0000313" key="2">
    <source>
        <dbReference type="EMBL" id="BAC83014.1"/>
    </source>
</evidence>
<dbReference type="Pfam" id="PF12435">
    <property type="entry name" value="DUF3678"/>
    <property type="match status" value="1"/>
</dbReference>
<sequence>MERDGPCDGLCRFQIHLGTRGDCSLPAGGGVKPKVQLCTSGQRNYSNSRARGYGRSTRITVISLTLNKSTQCTVVHMAPIAGVLSIRRFERLGLVFTAAGGTLGYDDTMLPVIFEYVYYAIELRVAAALPPRPRCHCLRSTPPLVVVVLRGALLSMATSPADFSPLHRHGVVAVLSSRTAASQLASSSSPFAHQQPRRPHWLSSAIQGLLPLLRASPPYLQVATVAALGRWSSYLQMPTDIAVQAIGSATSPSSSSSMTHRQRRRIFLDYTSLFSGNCVLLQQFSLYAVLAPRPSWRPSLLVSSDIGVWFMVVPALPVRYWQHRRTHSSRVVPGSDKPCVTSRPSRFDYIGSSASSISMTASIASPSSSSARPRAPHSTAPHARSVARLLRHQLPDFGYIDHGYSTHGYLDHGSLTPYALATSTTAQRAIIRIEHSCRFILQSNWSTSSSSRHWLLRQNKIRCPHPLTASSMSSSLLCNCSSSQSQRQRCKDLCGLANNSSSDHDTEDIETGNEEVNYGTTTIDLDAETSYDNHISFYYAHLVANPHITIAFDGLPFKNNLHWVALFISEKFPGSM</sequence>
<dbReference type="PANTHER" id="PTHR47865">
    <property type="entry name" value="OS05G0580550 PROTEIN"/>
    <property type="match status" value="1"/>
</dbReference>
<proteinExistence type="predicted"/>
<dbReference type="AlphaFoldDB" id="Q7F248"/>
<gene>
    <name evidence="2" type="primary">OJ1341_A08.125</name>
</gene>